<sequence length="478" mass="57011">MSPNDLLMEEERYQLYMLQILEARKSTFCSVDQICEILELSKYKAEKNLEALQDTLLLVEEKSSIIVEPTGEIHLSGITNLLLKKMRLYYLEKSPYFFMFHSFITKEMGVETQLEQLPVSRSLAYKYQKYVKKLLSEENFKLNKNQVIGSEFRLRSFVFGFYYDVFNGISNPFSVEISKMTKEIIDFLVNYQNVSIPKTKEHKLTFFINVWLTRISHGHLVKEEYTRMKDNTLKEYLMRIMVTNFSLSRGSCEKEISYFFLFLGLEEIEPTSVEEYLNLESEKDVKRITMELLTKLSKQFNSNFQKLTNYQELADGLTMINRRWLVYHFRESSFILKVQLKYFQEVNPRFEQFVRTFIGNLDDALFESTQEKNKLYYDYLFFLITKIPVEELEEPIYVCIDFSHGKSYNDYIRMMLLTLKSMHIVYEESISSMTQIYLSDFALEELICEQMIWKRPPTPDDWEEFGELLLKVRGVDHE</sequence>
<comment type="caution">
    <text evidence="3">The sequence shown here is derived from an EMBL/GenBank/DDBJ whole genome shotgun (WGS) entry which is preliminary data.</text>
</comment>
<dbReference type="InterPro" id="IPR007737">
    <property type="entry name" value="Mga_HTH"/>
</dbReference>
<dbReference type="EMBL" id="JAEDXU010000015">
    <property type="protein sequence ID" value="MBP1048396.1"/>
    <property type="molecule type" value="Genomic_DNA"/>
</dbReference>
<evidence type="ECO:0000313" key="4">
    <source>
        <dbReference type="Proteomes" id="UP000673375"/>
    </source>
</evidence>
<accession>A0ABS4CP90</accession>
<feature type="domain" description="Mga helix-turn-helix" evidence="2">
    <location>
        <begin position="80"/>
        <end position="162"/>
    </location>
</feature>
<feature type="coiled-coil region" evidence="1">
    <location>
        <begin position="35"/>
        <end position="62"/>
    </location>
</feature>
<reference evidence="3 4" key="1">
    <citation type="submission" date="2020-12" db="EMBL/GenBank/DDBJ databases">
        <title>Vagococcus allomyrinae sp. nov. and Enterococcus lavae sp. nov., isolated from the larvae of Allomyrina dichotoma.</title>
        <authorList>
            <person name="Lee S.D."/>
        </authorList>
    </citation>
    <scope>NUCLEOTIDE SEQUENCE [LARGE SCALE GENOMIC DNA]</scope>
    <source>
        <strain evidence="3 4">BWM-S5</strain>
    </source>
</reference>
<keyword evidence="1" id="KW-0175">Coiled coil</keyword>
<proteinExistence type="predicted"/>
<evidence type="ECO:0000313" key="3">
    <source>
        <dbReference type="EMBL" id="MBP1048396.1"/>
    </source>
</evidence>
<dbReference type="Proteomes" id="UP000673375">
    <property type="component" value="Unassembled WGS sequence"/>
</dbReference>
<evidence type="ECO:0000256" key="1">
    <source>
        <dbReference type="SAM" id="Coils"/>
    </source>
</evidence>
<keyword evidence="4" id="KW-1185">Reference proteome</keyword>
<protein>
    <submittedName>
        <fullName evidence="3">Helix-turn-helix domain-containing protein</fullName>
    </submittedName>
</protein>
<dbReference type="RefSeq" id="WP_209559160.1">
    <property type="nucleotide sequence ID" value="NZ_JAEDXU010000015.1"/>
</dbReference>
<dbReference type="Pfam" id="PF05043">
    <property type="entry name" value="Mga"/>
    <property type="match status" value="1"/>
</dbReference>
<organism evidence="3 4">
    <name type="scientific">Enterococcus larvae</name>
    <dbReference type="NCBI Taxonomy" id="2794352"/>
    <lineage>
        <taxon>Bacteria</taxon>
        <taxon>Bacillati</taxon>
        <taxon>Bacillota</taxon>
        <taxon>Bacilli</taxon>
        <taxon>Lactobacillales</taxon>
        <taxon>Enterococcaceae</taxon>
        <taxon>Enterococcus</taxon>
    </lineage>
</organism>
<evidence type="ECO:0000259" key="2">
    <source>
        <dbReference type="Pfam" id="PF05043"/>
    </source>
</evidence>
<name>A0ABS4CP90_9ENTE</name>
<gene>
    <name evidence="3" type="ORF">I6N96_19050</name>
</gene>